<keyword evidence="2" id="KW-1133">Transmembrane helix</keyword>
<dbReference type="AlphaFoldDB" id="A0A563DZW6"/>
<evidence type="ECO:0008006" key="5">
    <source>
        <dbReference type="Google" id="ProtNLM"/>
    </source>
</evidence>
<feature type="transmembrane region" description="Helical" evidence="2">
    <location>
        <begin position="21"/>
        <end position="46"/>
    </location>
</feature>
<dbReference type="Pfam" id="PF13576">
    <property type="entry name" value="Pentapeptide_3"/>
    <property type="match status" value="1"/>
</dbReference>
<feature type="region of interest" description="Disordered" evidence="1">
    <location>
        <begin position="500"/>
        <end position="522"/>
    </location>
</feature>
<dbReference type="OrthoDB" id="8440251at2"/>
<reference evidence="3 4" key="1">
    <citation type="submission" date="2019-05" db="EMBL/GenBank/DDBJ databases">
        <authorList>
            <person name="Lee S.D."/>
        </authorList>
    </citation>
    <scope>NUCLEOTIDE SEQUENCE [LARGE SCALE GENOMIC DNA]</scope>
    <source>
        <strain evidence="3 4">C5-26</strain>
    </source>
</reference>
<name>A0A563DZW6_9MICO</name>
<organism evidence="3 4">
    <name type="scientific">Leekyejoonella antrihumi</name>
    <dbReference type="NCBI Taxonomy" id="1660198"/>
    <lineage>
        <taxon>Bacteria</taxon>
        <taxon>Bacillati</taxon>
        <taxon>Actinomycetota</taxon>
        <taxon>Actinomycetes</taxon>
        <taxon>Micrococcales</taxon>
        <taxon>Dermacoccaceae</taxon>
        <taxon>Leekyejoonella</taxon>
    </lineage>
</organism>
<keyword evidence="2" id="KW-0812">Transmembrane</keyword>
<dbReference type="RefSeq" id="WP_146317065.1">
    <property type="nucleotide sequence ID" value="NZ_VCQV01000016.1"/>
</dbReference>
<feature type="transmembrane region" description="Helical" evidence="2">
    <location>
        <begin position="70"/>
        <end position="88"/>
    </location>
</feature>
<reference evidence="3 4" key="2">
    <citation type="submission" date="2019-08" db="EMBL/GenBank/DDBJ databases">
        <title>Jejuicoccus antrihumi gen. nov., sp. nov., a new member of the family Dermacoccaceae isolated from a cave.</title>
        <authorList>
            <person name="Schumann P."/>
            <person name="Kim I.S."/>
        </authorList>
    </citation>
    <scope>NUCLEOTIDE SEQUENCE [LARGE SCALE GENOMIC DNA]</scope>
    <source>
        <strain evidence="3 4">C5-26</strain>
    </source>
</reference>
<dbReference type="InterPro" id="IPR001646">
    <property type="entry name" value="5peptide_repeat"/>
</dbReference>
<dbReference type="EMBL" id="VCQV01000016">
    <property type="protein sequence ID" value="TWP35786.1"/>
    <property type="molecule type" value="Genomic_DNA"/>
</dbReference>
<comment type="caution">
    <text evidence="3">The sequence shown here is derived from an EMBL/GenBank/DDBJ whole genome shotgun (WGS) entry which is preliminary data.</text>
</comment>
<feature type="compositionally biased region" description="Low complexity" evidence="1">
    <location>
        <begin position="160"/>
        <end position="175"/>
    </location>
</feature>
<keyword evidence="2" id="KW-0472">Membrane</keyword>
<dbReference type="Proteomes" id="UP000320244">
    <property type="component" value="Unassembled WGS sequence"/>
</dbReference>
<accession>A0A563DZW6</accession>
<feature type="region of interest" description="Disordered" evidence="1">
    <location>
        <begin position="160"/>
        <end position="183"/>
    </location>
</feature>
<keyword evidence="4" id="KW-1185">Reference proteome</keyword>
<evidence type="ECO:0000256" key="2">
    <source>
        <dbReference type="SAM" id="Phobius"/>
    </source>
</evidence>
<evidence type="ECO:0000313" key="3">
    <source>
        <dbReference type="EMBL" id="TWP35786.1"/>
    </source>
</evidence>
<evidence type="ECO:0000256" key="1">
    <source>
        <dbReference type="SAM" id="MobiDB-lite"/>
    </source>
</evidence>
<protein>
    <recommendedName>
        <fullName evidence="5">Pentapeptide repeat-containing protein</fullName>
    </recommendedName>
</protein>
<proteinExistence type="predicted"/>
<evidence type="ECO:0000313" key="4">
    <source>
        <dbReference type="Proteomes" id="UP000320244"/>
    </source>
</evidence>
<gene>
    <name evidence="3" type="ORF">FGL98_12280</name>
</gene>
<sequence length="522" mass="55481">MPFSSPGLDARVSEWPRLERVWLLCGLAVTGVALGLATVGGAWIGISDLLTARGAFSYRAHTAPLDLVKINLPIAVGMGGLVAAALAYHHWRAIETSRFTAQSAAATAQLEGTPAAVRIAGVQAMATLADQTNNDFKRQQCIDALCAYLREPYRPAHADQLAAGAASSAERSPAANERSDPEQLQERDVRLAIISVIRGHLLRHAAVSWAGYDFDFTGAVFDGGSFRAAEFGGGMVSFRGATFTGGLVSFRQARFTGGQVYFNNATFADGPVSFDQAKLAGARVFFDHARFVDASASFRRSRFTGGQVSFDQATFAGGRVSFQQAQFGGALVSFDQATFAGGQVSFHHAQVTDGLVSFDQATFAGGQVSFDQASLSDGLLSFRNAGFTGSRVSFGRANLIGGTISFHGIRLAADGIISFNQARLTGTRIAFHGATLALGSTIRFYGTDLTDGRITLKHTIFTGGTVDLRFPHTWVRPPQLPQPAPRGLLLPVASVGNLDIPLRSDPSPDQSRMADPSTLNRL</sequence>